<keyword evidence="2" id="KW-0238">DNA-binding</keyword>
<dbReference type="PANTHER" id="PTHR30055">
    <property type="entry name" value="HTH-TYPE TRANSCRIPTIONAL REGULATOR RUTR"/>
    <property type="match status" value="1"/>
</dbReference>
<dbReference type="InterPro" id="IPR036271">
    <property type="entry name" value="Tet_transcr_reg_TetR-rel_C_sf"/>
</dbReference>
<accession>A0A1G6AHV7</accession>
<evidence type="ECO:0000313" key="6">
    <source>
        <dbReference type="Proteomes" id="UP000199071"/>
    </source>
</evidence>
<sequence>MVARRLEHTREEMIDLVAEKAEEIGAREGLAGITMRRLATAVGYAPNSIYHSVGDMDAVILRLNVRTLDRLRRSLQRRIRPARAPEDTALAIADGYMAFVRQNHRLWSILVDYARRDQGPLPDWYEAALSRPLALVEEALAPLFPDPEDRRRSVAALWAALHGIAALSLSGKLGMVTPDDAPTLARLLVRRYVAGSGGSDSP</sequence>
<evidence type="ECO:0000256" key="2">
    <source>
        <dbReference type="ARBA" id="ARBA00023125"/>
    </source>
</evidence>
<dbReference type="Pfam" id="PF13305">
    <property type="entry name" value="TetR_C_33"/>
    <property type="match status" value="1"/>
</dbReference>
<proteinExistence type="predicted"/>
<dbReference type="EMBL" id="FMXQ01000001">
    <property type="protein sequence ID" value="SDB08004.1"/>
    <property type="molecule type" value="Genomic_DNA"/>
</dbReference>
<evidence type="ECO:0000259" key="4">
    <source>
        <dbReference type="Pfam" id="PF13305"/>
    </source>
</evidence>
<dbReference type="InterPro" id="IPR025996">
    <property type="entry name" value="MT1864/Rv1816-like_C"/>
</dbReference>
<keyword evidence="3" id="KW-0804">Transcription</keyword>
<dbReference type="GO" id="GO:0003700">
    <property type="term" value="F:DNA-binding transcription factor activity"/>
    <property type="evidence" value="ECO:0007669"/>
    <property type="project" value="TreeGrafter"/>
</dbReference>
<organism evidence="5 6">
    <name type="scientific">Bauldia litoralis</name>
    <dbReference type="NCBI Taxonomy" id="665467"/>
    <lineage>
        <taxon>Bacteria</taxon>
        <taxon>Pseudomonadati</taxon>
        <taxon>Pseudomonadota</taxon>
        <taxon>Alphaproteobacteria</taxon>
        <taxon>Hyphomicrobiales</taxon>
        <taxon>Kaistiaceae</taxon>
        <taxon>Bauldia</taxon>
    </lineage>
</organism>
<dbReference type="InterPro" id="IPR050109">
    <property type="entry name" value="HTH-type_TetR-like_transc_reg"/>
</dbReference>
<evidence type="ECO:0000313" key="5">
    <source>
        <dbReference type="EMBL" id="SDB08004.1"/>
    </source>
</evidence>
<evidence type="ECO:0000256" key="3">
    <source>
        <dbReference type="ARBA" id="ARBA00023163"/>
    </source>
</evidence>
<dbReference type="STRING" id="665467.SAMN02982931_00651"/>
<dbReference type="PANTHER" id="PTHR30055:SF234">
    <property type="entry name" value="HTH-TYPE TRANSCRIPTIONAL REGULATOR BETI"/>
    <property type="match status" value="1"/>
</dbReference>
<dbReference type="RefSeq" id="WP_090874741.1">
    <property type="nucleotide sequence ID" value="NZ_FMXQ01000001.1"/>
</dbReference>
<name>A0A1G6AHV7_9HYPH</name>
<reference evidence="5 6" key="1">
    <citation type="submission" date="2016-10" db="EMBL/GenBank/DDBJ databases">
        <authorList>
            <person name="de Groot N.N."/>
        </authorList>
    </citation>
    <scope>NUCLEOTIDE SEQUENCE [LARGE SCALE GENOMIC DNA]</scope>
    <source>
        <strain evidence="5 6">ATCC 35022</strain>
    </source>
</reference>
<dbReference type="SUPFAM" id="SSF46689">
    <property type="entry name" value="Homeodomain-like"/>
    <property type="match status" value="1"/>
</dbReference>
<dbReference type="OrthoDB" id="7223515at2"/>
<dbReference type="InterPro" id="IPR009057">
    <property type="entry name" value="Homeodomain-like_sf"/>
</dbReference>
<dbReference type="Gene3D" id="1.10.357.10">
    <property type="entry name" value="Tetracycline Repressor, domain 2"/>
    <property type="match status" value="1"/>
</dbReference>
<dbReference type="Proteomes" id="UP000199071">
    <property type="component" value="Unassembled WGS sequence"/>
</dbReference>
<protein>
    <submittedName>
        <fullName evidence="5">Transcriptional regulator, TetR family</fullName>
    </submittedName>
</protein>
<keyword evidence="6" id="KW-1185">Reference proteome</keyword>
<dbReference type="AlphaFoldDB" id="A0A1G6AHV7"/>
<evidence type="ECO:0000256" key="1">
    <source>
        <dbReference type="ARBA" id="ARBA00023015"/>
    </source>
</evidence>
<feature type="domain" description="HTH-type transcriptional regulator MT1864/Rv1816-like C-terminal" evidence="4">
    <location>
        <begin position="90"/>
        <end position="190"/>
    </location>
</feature>
<dbReference type="GO" id="GO:0000976">
    <property type="term" value="F:transcription cis-regulatory region binding"/>
    <property type="evidence" value="ECO:0007669"/>
    <property type="project" value="TreeGrafter"/>
</dbReference>
<gene>
    <name evidence="5" type="ORF">SAMN02982931_00651</name>
</gene>
<keyword evidence="1" id="KW-0805">Transcription regulation</keyword>
<dbReference type="SUPFAM" id="SSF48498">
    <property type="entry name" value="Tetracyclin repressor-like, C-terminal domain"/>
    <property type="match status" value="1"/>
</dbReference>